<comment type="caution">
    <text evidence="1">The sequence shown here is derived from an EMBL/GenBank/DDBJ whole genome shotgun (WGS) entry which is preliminary data.</text>
</comment>
<evidence type="ECO:0000313" key="2">
    <source>
        <dbReference type="Proteomes" id="UP000034607"/>
    </source>
</evidence>
<dbReference type="AlphaFoldDB" id="A0A0G1RI64"/>
<proteinExistence type="predicted"/>
<dbReference type="InterPro" id="IPR000831">
    <property type="entry name" value="Trp_repress"/>
</dbReference>
<accession>A0A0G1RI64</accession>
<gene>
    <name evidence="1" type="ORF">UX78_C0002G0031</name>
</gene>
<dbReference type="GO" id="GO:0043565">
    <property type="term" value="F:sequence-specific DNA binding"/>
    <property type="evidence" value="ECO:0007669"/>
    <property type="project" value="InterPro"/>
</dbReference>
<dbReference type="Gene3D" id="1.10.1270.10">
    <property type="entry name" value="TrpR-like"/>
    <property type="match status" value="1"/>
</dbReference>
<sequence length="128" mass="14711">MQVSKQLLNPNLEAQLYRMWHQLVADVKNPEEAETVCLSLFSQTELVTIVKRLGVGYWLTKGRSYENIKQNLKVSSATIASIQQDLKQPGWKLILVKIMAEEWAAKWEGKIKGLFKMGVRQQKLPLDK</sequence>
<dbReference type="InterPro" id="IPR010921">
    <property type="entry name" value="Trp_repressor/repl_initiator"/>
</dbReference>
<organism evidence="1 2">
    <name type="scientific">Candidatus Amesbacteria bacterium GW2011_GWA2_47_11</name>
    <dbReference type="NCBI Taxonomy" id="1618357"/>
    <lineage>
        <taxon>Bacteria</taxon>
        <taxon>Candidatus Amesiibacteriota</taxon>
    </lineage>
</organism>
<evidence type="ECO:0008006" key="3">
    <source>
        <dbReference type="Google" id="ProtNLM"/>
    </source>
</evidence>
<reference evidence="1 2" key="1">
    <citation type="journal article" date="2015" name="Nature">
        <title>rRNA introns, odd ribosomes, and small enigmatic genomes across a large radiation of phyla.</title>
        <authorList>
            <person name="Brown C.T."/>
            <person name="Hug L.A."/>
            <person name="Thomas B.C."/>
            <person name="Sharon I."/>
            <person name="Castelle C.J."/>
            <person name="Singh A."/>
            <person name="Wilkins M.J."/>
            <person name="Williams K.H."/>
            <person name="Banfield J.F."/>
        </authorList>
    </citation>
    <scope>NUCLEOTIDE SEQUENCE [LARGE SCALE GENOMIC DNA]</scope>
</reference>
<dbReference type="InterPro" id="IPR038116">
    <property type="entry name" value="TrpR-like_sf"/>
</dbReference>
<dbReference type="Pfam" id="PF01371">
    <property type="entry name" value="Trp_repressor"/>
    <property type="match status" value="1"/>
</dbReference>
<evidence type="ECO:0000313" key="1">
    <source>
        <dbReference type="EMBL" id="KKU56851.1"/>
    </source>
</evidence>
<name>A0A0G1RI64_9BACT</name>
<dbReference type="Proteomes" id="UP000034607">
    <property type="component" value="Unassembled WGS sequence"/>
</dbReference>
<dbReference type="SUPFAM" id="SSF48295">
    <property type="entry name" value="TrpR-like"/>
    <property type="match status" value="1"/>
</dbReference>
<dbReference type="GO" id="GO:0003700">
    <property type="term" value="F:DNA-binding transcription factor activity"/>
    <property type="evidence" value="ECO:0007669"/>
    <property type="project" value="InterPro"/>
</dbReference>
<protein>
    <recommendedName>
        <fullName evidence="3">TrpR like protein, YerC/YecD</fullName>
    </recommendedName>
</protein>
<dbReference type="EMBL" id="LCNM01000002">
    <property type="protein sequence ID" value="KKU56851.1"/>
    <property type="molecule type" value="Genomic_DNA"/>
</dbReference>